<proteinExistence type="inferred from homology"/>
<feature type="domain" description="TACO1/YebC-like N-terminal" evidence="4">
    <location>
        <begin position="36"/>
        <end position="106"/>
    </location>
</feature>
<dbReference type="Pfam" id="PF01709">
    <property type="entry name" value="Transcrip_reg"/>
    <property type="match status" value="1"/>
</dbReference>
<dbReference type="FunFam" id="1.10.10.200:FF:000002">
    <property type="entry name" value="Probable transcriptional regulatory protein CLM62_37755"/>
    <property type="match status" value="1"/>
</dbReference>
<evidence type="ECO:0000259" key="3">
    <source>
        <dbReference type="Pfam" id="PF01709"/>
    </source>
</evidence>
<sequence>MAAFPRGLRSYAARSELMCQRCLQFSTTSAVQSGHNRWSKIKHDKGSADMKRSKGNGLLSLEIAFVSKMGGPDPNLNSRLALVLEKAKKAGVPKALMEAAIARGQGRSSTGAALEYIMLESVMPKKNSNIAVIIEAETDNSKRTLGELRLIVKESDGVVGPTTYLFQKKGRVVFEKDERNLGVDEVLEDAIEAGAEDVEVDEDGAIVLWTEPSKTTSAGEALQKSLGLKVQTSDIIWDPNEDTKVPLDDAEVVQELTEFLDLVRENQNVQGVYANVAQGTLSEEAWEDFQSRLDS</sequence>
<dbReference type="EMBL" id="JAAMPI010001134">
    <property type="protein sequence ID" value="KAF4626538.1"/>
    <property type="molecule type" value="Genomic_DNA"/>
</dbReference>
<comment type="subcellular location">
    <subcellularLocation>
        <location evidence="1">Mitochondrion</location>
    </subcellularLocation>
</comment>
<dbReference type="InterPro" id="IPR049083">
    <property type="entry name" value="TACO1_YebC_N"/>
</dbReference>
<dbReference type="Gene3D" id="1.10.10.200">
    <property type="match status" value="1"/>
</dbReference>
<dbReference type="PANTHER" id="PTHR12532">
    <property type="entry name" value="TRANSLATIONAL ACTIVATOR OF CYTOCHROME C OXIDASE 1"/>
    <property type="match status" value="1"/>
</dbReference>
<dbReference type="HAMAP" id="MF_00693">
    <property type="entry name" value="Transcrip_reg_TACO1"/>
    <property type="match status" value="1"/>
</dbReference>
<dbReference type="Proteomes" id="UP000566819">
    <property type="component" value="Unassembled WGS sequence"/>
</dbReference>
<dbReference type="Gene3D" id="3.30.70.980">
    <property type="match status" value="2"/>
</dbReference>
<dbReference type="InterPro" id="IPR017856">
    <property type="entry name" value="Integrase-like_N"/>
</dbReference>
<dbReference type="InterPro" id="IPR026564">
    <property type="entry name" value="Transcrip_reg_TACO1-like_dom3"/>
</dbReference>
<evidence type="ECO:0000313" key="5">
    <source>
        <dbReference type="EMBL" id="KAF4626538.1"/>
    </source>
</evidence>
<evidence type="ECO:0000256" key="1">
    <source>
        <dbReference type="ARBA" id="ARBA00004173"/>
    </source>
</evidence>
<dbReference type="OrthoDB" id="2017544at2759"/>
<dbReference type="SUPFAM" id="SSF75625">
    <property type="entry name" value="YebC-like"/>
    <property type="match status" value="1"/>
</dbReference>
<dbReference type="InterPro" id="IPR002876">
    <property type="entry name" value="Transcrip_reg_TACO1-like"/>
</dbReference>
<comment type="similarity">
    <text evidence="2">Belongs to the TACO1 family.</text>
</comment>
<gene>
    <name evidence="5" type="ORF">G7Y89_g11617</name>
</gene>
<evidence type="ECO:0000313" key="6">
    <source>
        <dbReference type="Proteomes" id="UP000566819"/>
    </source>
</evidence>
<evidence type="ECO:0000256" key="2">
    <source>
        <dbReference type="ARBA" id="ARBA00008724"/>
    </source>
</evidence>
<comment type="caution">
    <text evidence="5">The sequence shown here is derived from an EMBL/GenBank/DDBJ whole genome shotgun (WGS) entry which is preliminary data.</text>
</comment>
<accession>A0A8H4RCS8</accession>
<organism evidence="5 6">
    <name type="scientific">Cudoniella acicularis</name>
    <dbReference type="NCBI Taxonomy" id="354080"/>
    <lineage>
        <taxon>Eukaryota</taxon>
        <taxon>Fungi</taxon>
        <taxon>Dikarya</taxon>
        <taxon>Ascomycota</taxon>
        <taxon>Pezizomycotina</taxon>
        <taxon>Leotiomycetes</taxon>
        <taxon>Helotiales</taxon>
        <taxon>Tricladiaceae</taxon>
        <taxon>Cudoniella</taxon>
    </lineage>
</organism>
<dbReference type="GO" id="GO:0005739">
    <property type="term" value="C:mitochondrion"/>
    <property type="evidence" value="ECO:0007669"/>
    <property type="project" value="UniProtKB-SubCell"/>
</dbReference>
<dbReference type="InterPro" id="IPR048300">
    <property type="entry name" value="TACO1_YebC-like_2nd/3rd_dom"/>
</dbReference>
<protein>
    <submittedName>
        <fullName evidence="5">Uncharacterized protein</fullName>
    </submittedName>
</protein>
<dbReference type="InterPro" id="IPR029072">
    <property type="entry name" value="YebC-like"/>
</dbReference>
<dbReference type="Pfam" id="PF20772">
    <property type="entry name" value="TACO1_YebC_N"/>
    <property type="match status" value="1"/>
</dbReference>
<feature type="domain" description="TACO1/YebC-like second and third" evidence="3">
    <location>
        <begin position="117"/>
        <end position="276"/>
    </location>
</feature>
<dbReference type="PANTHER" id="PTHR12532:SF0">
    <property type="entry name" value="TRANSLATIONAL ACTIVATOR OF CYTOCHROME C OXIDASE 1"/>
    <property type="match status" value="1"/>
</dbReference>
<reference evidence="5 6" key="1">
    <citation type="submission" date="2020-03" db="EMBL/GenBank/DDBJ databases">
        <title>Draft Genome Sequence of Cudoniella acicularis.</title>
        <authorList>
            <person name="Buettner E."/>
            <person name="Kellner H."/>
        </authorList>
    </citation>
    <scope>NUCLEOTIDE SEQUENCE [LARGE SCALE GENOMIC DNA]</scope>
    <source>
        <strain evidence="5 6">DSM 108380</strain>
    </source>
</reference>
<name>A0A8H4RCS8_9HELO</name>
<dbReference type="AlphaFoldDB" id="A0A8H4RCS8"/>
<keyword evidence="6" id="KW-1185">Reference proteome</keyword>
<evidence type="ECO:0000259" key="4">
    <source>
        <dbReference type="Pfam" id="PF20772"/>
    </source>
</evidence>